<dbReference type="InterPro" id="IPR014710">
    <property type="entry name" value="RmlC-like_jellyroll"/>
</dbReference>
<proteinExistence type="predicted"/>
<dbReference type="Pfam" id="PF07883">
    <property type="entry name" value="Cupin_2"/>
    <property type="match status" value="1"/>
</dbReference>
<dbReference type="AlphaFoldDB" id="A0A125W5N3"/>
<accession>A0A125W5N3</accession>
<organism evidence="2 3">
    <name type="scientific">Enterococcus faecalis TX4248</name>
    <dbReference type="NCBI Taxonomy" id="749495"/>
    <lineage>
        <taxon>Bacteria</taxon>
        <taxon>Bacillati</taxon>
        <taxon>Bacillota</taxon>
        <taxon>Bacilli</taxon>
        <taxon>Lactobacillales</taxon>
        <taxon>Enterococcaceae</taxon>
        <taxon>Enterococcus</taxon>
    </lineage>
</organism>
<dbReference type="RefSeq" id="WP_002357264.1">
    <property type="nucleotide sequence ID" value="NZ_GL454455.1"/>
</dbReference>
<name>A0A125W5N3_ENTFL</name>
<gene>
    <name evidence="2" type="ORF">HMPREF9498_01739</name>
</gene>
<dbReference type="InterPro" id="IPR013096">
    <property type="entry name" value="Cupin_2"/>
</dbReference>
<evidence type="ECO:0000313" key="3">
    <source>
        <dbReference type="Proteomes" id="UP000004846"/>
    </source>
</evidence>
<dbReference type="InterPro" id="IPR011051">
    <property type="entry name" value="RmlC_Cupin_sf"/>
</dbReference>
<dbReference type="Proteomes" id="UP000004846">
    <property type="component" value="Unassembled WGS sequence"/>
</dbReference>
<evidence type="ECO:0000313" key="2">
    <source>
        <dbReference type="EMBL" id="EFM82659.1"/>
    </source>
</evidence>
<protein>
    <submittedName>
        <fullName evidence="2">Cupin domain protein</fullName>
    </submittedName>
</protein>
<dbReference type="HOGENOM" id="CLU_172991_0_0_9"/>
<sequence length="106" mass="11789">MLIKSAESEEMTIFFDKENQPNAQVQMGIITLQPGEKRPLAGYARHEQDEYSYVISGEAHTILEDGQDLVGKAGQAQLIEAGEGHINYNDGLEPAVVVWMLVERTE</sequence>
<dbReference type="SUPFAM" id="SSF51182">
    <property type="entry name" value="RmlC-like cupins"/>
    <property type="match status" value="1"/>
</dbReference>
<reference evidence="2 3" key="1">
    <citation type="submission" date="2010-07" db="EMBL/GenBank/DDBJ databases">
        <authorList>
            <person name="Sid Ahmed O."/>
        </authorList>
    </citation>
    <scope>NUCLEOTIDE SEQUENCE [LARGE SCALE GENOMIC DNA]</scope>
    <source>
        <strain evidence="2 3">TX4248</strain>
    </source>
</reference>
<feature type="domain" description="Cupin type-2" evidence="1">
    <location>
        <begin position="29"/>
        <end position="100"/>
    </location>
</feature>
<dbReference type="EMBL" id="AEBR01000055">
    <property type="protein sequence ID" value="EFM82659.1"/>
    <property type="molecule type" value="Genomic_DNA"/>
</dbReference>
<evidence type="ECO:0000259" key="1">
    <source>
        <dbReference type="Pfam" id="PF07883"/>
    </source>
</evidence>
<dbReference type="Gene3D" id="2.60.120.10">
    <property type="entry name" value="Jelly Rolls"/>
    <property type="match status" value="1"/>
</dbReference>
<comment type="caution">
    <text evidence="2">The sequence shown here is derived from an EMBL/GenBank/DDBJ whole genome shotgun (WGS) entry which is preliminary data.</text>
</comment>